<dbReference type="InterPro" id="IPR002716">
    <property type="entry name" value="PIN_dom"/>
</dbReference>
<comment type="similarity">
    <text evidence="7 8">Belongs to the PINc/VapC protein family.</text>
</comment>
<feature type="domain" description="PIN" evidence="9">
    <location>
        <begin position="4"/>
        <end position="126"/>
    </location>
</feature>
<evidence type="ECO:0000256" key="1">
    <source>
        <dbReference type="ARBA" id="ARBA00001946"/>
    </source>
</evidence>
<dbReference type="GO" id="GO:0090729">
    <property type="term" value="F:toxin activity"/>
    <property type="evidence" value="ECO:0007669"/>
    <property type="project" value="UniProtKB-KW"/>
</dbReference>
<dbReference type="InterPro" id="IPR050556">
    <property type="entry name" value="Type_II_TA_system_RNase"/>
</dbReference>
<evidence type="ECO:0000256" key="6">
    <source>
        <dbReference type="ARBA" id="ARBA00022842"/>
    </source>
</evidence>
<dbReference type="GO" id="GO:0000287">
    <property type="term" value="F:magnesium ion binding"/>
    <property type="evidence" value="ECO:0007669"/>
    <property type="project" value="UniProtKB-UniRule"/>
</dbReference>
<evidence type="ECO:0000256" key="4">
    <source>
        <dbReference type="ARBA" id="ARBA00022723"/>
    </source>
</evidence>
<keyword evidence="8" id="KW-0800">Toxin</keyword>
<keyword evidence="4 8" id="KW-0479">Metal-binding</keyword>
<accession>A0A653AEN8</accession>
<evidence type="ECO:0000256" key="5">
    <source>
        <dbReference type="ARBA" id="ARBA00022801"/>
    </source>
</evidence>
<dbReference type="CDD" id="cd18752">
    <property type="entry name" value="PIN_VapC4-5_FitB-like"/>
    <property type="match status" value="1"/>
</dbReference>
<keyword evidence="6 8" id="KW-0460">Magnesium</keyword>
<comment type="cofactor">
    <cofactor evidence="1 8">
        <name>Mg(2+)</name>
        <dbReference type="ChEBI" id="CHEBI:18420"/>
    </cofactor>
</comment>
<dbReference type="EMBL" id="UPXX01000031">
    <property type="protein sequence ID" value="VBB46539.1"/>
    <property type="molecule type" value="Genomic_DNA"/>
</dbReference>
<sequence length="140" mass="15907">MAFLFDTDAISELLRPRPAIAYVKWIMKVPREEQFTSAVVIGELYKGAYRSQHRERHLTNIEQRVLPAVSVLPYDTSIAKVFGKIRAYLEEMGTILPDADIQIAATAISHNLELITGNLRHFSRITDLKVNNILADSRNQ</sequence>
<dbReference type="EC" id="3.1.-.-" evidence="8"/>
<dbReference type="InterPro" id="IPR022907">
    <property type="entry name" value="VapC_family"/>
</dbReference>
<evidence type="ECO:0000256" key="3">
    <source>
        <dbReference type="ARBA" id="ARBA00022722"/>
    </source>
</evidence>
<evidence type="ECO:0000256" key="7">
    <source>
        <dbReference type="ARBA" id="ARBA00038093"/>
    </source>
</evidence>
<dbReference type="GO" id="GO:0004540">
    <property type="term" value="F:RNA nuclease activity"/>
    <property type="evidence" value="ECO:0007669"/>
    <property type="project" value="InterPro"/>
</dbReference>
<keyword evidence="2 8" id="KW-1277">Toxin-antitoxin system</keyword>
<dbReference type="PANTHER" id="PTHR33653:SF1">
    <property type="entry name" value="RIBONUCLEASE VAPC2"/>
    <property type="match status" value="1"/>
</dbReference>
<protein>
    <recommendedName>
        <fullName evidence="8">Ribonuclease VapC</fullName>
        <shortName evidence="8">RNase VapC</shortName>
        <ecNumber evidence="8">3.1.-.-</ecNumber>
    </recommendedName>
    <alternativeName>
        <fullName evidence="8">Toxin VapC</fullName>
    </alternativeName>
</protein>
<evidence type="ECO:0000313" key="10">
    <source>
        <dbReference type="EMBL" id="VBB46539.1"/>
    </source>
</evidence>
<dbReference type="Gene3D" id="3.40.50.1010">
    <property type="entry name" value="5'-nuclease"/>
    <property type="match status" value="1"/>
</dbReference>
<keyword evidence="5 8" id="KW-0378">Hydrolase</keyword>
<dbReference type="HAMAP" id="MF_00265">
    <property type="entry name" value="VapC_Nob1"/>
    <property type="match status" value="1"/>
</dbReference>
<feature type="binding site" evidence="8">
    <location>
        <position position="6"/>
    </location>
    <ligand>
        <name>Mg(2+)</name>
        <dbReference type="ChEBI" id="CHEBI:18420"/>
    </ligand>
</feature>
<dbReference type="SUPFAM" id="SSF88723">
    <property type="entry name" value="PIN domain-like"/>
    <property type="match status" value="1"/>
</dbReference>
<gene>
    <name evidence="8 10" type="primary">vapC</name>
    <name evidence="10" type="ORF">TRIP_B40338</name>
</gene>
<keyword evidence="3 8" id="KW-0540">Nuclease</keyword>
<dbReference type="InterPro" id="IPR029060">
    <property type="entry name" value="PIN-like_dom_sf"/>
</dbReference>
<organism evidence="10">
    <name type="scientific">Uncultured Desulfatiglans sp</name>
    <dbReference type="NCBI Taxonomy" id="1748965"/>
    <lineage>
        <taxon>Bacteria</taxon>
        <taxon>Pseudomonadati</taxon>
        <taxon>Thermodesulfobacteriota</taxon>
        <taxon>Desulfobacteria</taxon>
        <taxon>Desulfatiglandales</taxon>
        <taxon>Desulfatiglandaceae</taxon>
        <taxon>Desulfatiglans</taxon>
        <taxon>environmental samples</taxon>
    </lineage>
</organism>
<evidence type="ECO:0000256" key="8">
    <source>
        <dbReference type="HAMAP-Rule" id="MF_00265"/>
    </source>
</evidence>
<dbReference type="GO" id="GO:0016787">
    <property type="term" value="F:hydrolase activity"/>
    <property type="evidence" value="ECO:0007669"/>
    <property type="project" value="UniProtKB-KW"/>
</dbReference>
<dbReference type="AlphaFoldDB" id="A0A653AEN8"/>
<comment type="function">
    <text evidence="8">Toxic component of a toxin-antitoxin (TA) system. An RNase.</text>
</comment>
<evidence type="ECO:0000259" key="9">
    <source>
        <dbReference type="Pfam" id="PF01850"/>
    </source>
</evidence>
<evidence type="ECO:0000256" key="2">
    <source>
        <dbReference type="ARBA" id="ARBA00022649"/>
    </source>
</evidence>
<feature type="binding site" evidence="8">
    <location>
        <position position="100"/>
    </location>
    <ligand>
        <name>Mg(2+)</name>
        <dbReference type="ChEBI" id="CHEBI:18420"/>
    </ligand>
</feature>
<reference evidence="10" key="1">
    <citation type="submission" date="2018-07" db="EMBL/GenBank/DDBJ databases">
        <authorList>
            <consortium name="Genoscope - CEA"/>
            <person name="William W."/>
        </authorList>
    </citation>
    <scope>NUCLEOTIDE SEQUENCE</scope>
    <source>
        <strain evidence="10">IK1</strain>
    </source>
</reference>
<dbReference type="PANTHER" id="PTHR33653">
    <property type="entry name" value="RIBONUCLEASE VAPC2"/>
    <property type="match status" value="1"/>
</dbReference>
<proteinExistence type="inferred from homology"/>
<dbReference type="Pfam" id="PF01850">
    <property type="entry name" value="PIN"/>
    <property type="match status" value="1"/>
</dbReference>
<name>A0A653AEN8_UNCDX</name>